<dbReference type="GO" id="GO:0006310">
    <property type="term" value="P:DNA recombination"/>
    <property type="evidence" value="ECO:0007669"/>
    <property type="project" value="UniProtKB-KW"/>
</dbReference>
<organism evidence="3 4">
    <name type="scientific">Sphaerobolus stellatus (strain SS14)</name>
    <dbReference type="NCBI Taxonomy" id="990650"/>
    <lineage>
        <taxon>Eukaryota</taxon>
        <taxon>Fungi</taxon>
        <taxon>Dikarya</taxon>
        <taxon>Basidiomycota</taxon>
        <taxon>Agaricomycotina</taxon>
        <taxon>Agaricomycetes</taxon>
        <taxon>Phallomycetidae</taxon>
        <taxon>Geastrales</taxon>
        <taxon>Sphaerobolaceae</taxon>
        <taxon>Sphaerobolus</taxon>
    </lineage>
</organism>
<evidence type="ECO:0000313" key="3">
    <source>
        <dbReference type="EMBL" id="KIJ45444.1"/>
    </source>
</evidence>
<proteinExistence type="inferred from homology"/>
<dbReference type="GO" id="GO:0000723">
    <property type="term" value="P:telomere maintenance"/>
    <property type="evidence" value="ECO:0007669"/>
    <property type="project" value="InterPro"/>
</dbReference>
<keyword evidence="1" id="KW-0234">DNA repair</keyword>
<evidence type="ECO:0000259" key="2">
    <source>
        <dbReference type="Pfam" id="PF05970"/>
    </source>
</evidence>
<dbReference type="InterPro" id="IPR027417">
    <property type="entry name" value="P-loop_NTPase"/>
</dbReference>
<dbReference type="InterPro" id="IPR010285">
    <property type="entry name" value="DNA_helicase_pif1-like_DEAD"/>
</dbReference>
<comment type="cofactor">
    <cofactor evidence="1">
        <name>Mg(2+)</name>
        <dbReference type="ChEBI" id="CHEBI:18420"/>
    </cofactor>
</comment>
<dbReference type="Proteomes" id="UP000054279">
    <property type="component" value="Unassembled WGS sequence"/>
</dbReference>
<keyword evidence="1" id="KW-0347">Helicase</keyword>
<dbReference type="EMBL" id="KN837112">
    <property type="protein sequence ID" value="KIJ45444.1"/>
    <property type="molecule type" value="Genomic_DNA"/>
</dbReference>
<dbReference type="GO" id="GO:0006281">
    <property type="term" value="P:DNA repair"/>
    <property type="evidence" value="ECO:0007669"/>
    <property type="project" value="UniProtKB-KW"/>
</dbReference>
<dbReference type="PANTHER" id="PTHR10492">
    <property type="match status" value="1"/>
</dbReference>
<dbReference type="GO" id="GO:0043139">
    <property type="term" value="F:5'-3' DNA helicase activity"/>
    <property type="evidence" value="ECO:0007669"/>
    <property type="project" value="UniProtKB-EC"/>
</dbReference>
<dbReference type="SUPFAM" id="SSF52540">
    <property type="entry name" value="P-loop containing nucleoside triphosphate hydrolases"/>
    <property type="match status" value="1"/>
</dbReference>
<evidence type="ECO:0000313" key="4">
    <source>
        <dbReference type="Proteomes" id="UP000054279"/>
    </source>
</evidence>
<dbReference type="GO" id="GO:0005524">
    <property type="term" value="F:ATP binding"/>
    <property type="evidence" value="ECO:0007669"/>
    <property type="project" value="UniProtKB-KW"/>
</dbReference>
<keyword evidence="1" id="KW-0233">DNA recombination</keyword>
<keyword evidence="1" id="KW-0547">Nucleotide-binding</keyword>
<dbReference type="PANTHER" id="PTHR10492:SF57">
    <property type="entry name" value="ATP-DEPENDENT DNA HELICASE"/>
    <property type="match status" value="1"/>
</dbReference>
<dbReference type="GO" id="GO:0016887">
    <property type="term" value="F:ATP hydrolysis activity"/>
    <property type="evidence" value="ECO:0007669"/>
    <property type="project" value="RHEA"/>
</dbReference>
<dbReference type="EC" id="5.6.2.3" evidence="1"/>
<keyword evidence="1" id="KW-0067">ATP-binding</keyword>
<sequence>MTKPAFSFQDLRTHNNIVYPTYQEYAAAIGLFASETEGEYALMEAIAALKTPYQLHVFFVHLLVNDCLEQHADMWSKYQDSLSYDYYLENSANSVLAKELCLRHISQLLEEFGLHLSRFGIEEPVEYTDEVLHEIGRWSAHTEELMAEVESAYQSFTVEQRFVFKEFHNPIHNGMPLYIFLDGKAGRGKTFLIHTIVNYVRSIGKVAVVTATSAFAALLYPGGRTAHSAFKVPVQENNELLVAEVEYNSPRADLLQEASVIFWDEAPMANCAVLECVDILLRNICQRDEPFGGKFLPVRVIFGKHVLSSFLWESFQIRRLTIPIRNASDPEFASYVDSVGDGAGPYIPLPCLDNLTLYLFQYLLSYVFSSRKGPLKECRVLLVALYYGKDCLRYIAGIPSSYYCTTPDPYAQFGPYFSYLVVVKIIA</sequence>
<dbReference type="HOGENOM" id="CLU_642781_0_0_1"/>
<keyword evidence="1" id="KW-0378">Hydrolase</keyword>
<name>A0A0C9VEN3_SPHS4</name>
<comment type="similarity">
    <text evidence="1">Belongs to the helicase family.</text>
</comment>
<accession>A0A0C9VEN3</accession>
<dbReference type="OrthoDB" id="3366231at2759"/>
<dbReference type="Gene3D" id="3.40.50.300">
    <property type="entry name" value="P-loop containing nucleotide triphosphate hydrolases"/>
    <property type="match status" value="1"/>
</dbReference>
<dbReference type="AlphaFoldDB" id="A0A0C9VEN3"/>
<protein>
    <recommendedName>
        <fullName evidence="1">ATP-dependent DNA helicase</fullName>
        <ecNumber evidence="1">5.6.2.3</ecNumber>
    </recommendedName>
</protein>
<reference evidence="3 4" key="1">
    <citation type="submission" date="2014-06" db="EMBL/GenBank/DDBJ databases">
        <title>Evolutionary Origins and Diversification of the Mycorrhizal Mutualists.</title>
        <authorList>
            <consortium name="DOE Joint Genome Institute"/>
            <consortium name="Mycorrhizal Genomics Consortium"/>
            <person name="Kohler A."/>
            <person name="Kuo A."/>
            <person name="Nagy L.G."/>
            <person name="Floudas D."/>
            <person name="Copeland A."/>
            <person name="Barry K.W."/>
            <person name="Cichocki N."/>
            <person name="Veneault-Fourrey C."/>
            <person name="LaButti K."/>
            <person name="Lindquist E.A."/>
            <person name="Lipzen A."/>
            <person name="Lundell T."/>
            <person name="Morin E."/>
            <person name="Murat C."/>
            <person name="Riley R."/>
            <person name="Ohm R."/>
            <person name="Sun H."/>
            <person name="Tunlid A."/>
            <person name="Henrissat B."/>
            <person name="Grigoriev I.V."/>
            <person name="Hibbett D.S."/>
            <person name="Martin F."/>
        </authorList>
    </citation>
    <scope>NUCLEOTIDE SEQUENCE [LARGE SCALE GENOMIC DNA]</scope>
    <source>
        <strain evidence="3 4">SS14</strain>
    </source>
</reference>
<keyword evidence="4" id="KW-1185">Reference proteome</keyword>
<dbReference type="Pfam" id="PF05970">
    <property type="entry name" value="PIF1"/>
    <property type="match status" value="1"/>
</dbReference>
<comment type="catalytic activity">
    <reaction evidence="1">
        <text>ATP + H2O = ADP + phosphate + H(+)</text>
        <dbReference type="Rhea" id="RHEA:13065"/>
        <dbReference type="ChEBI" id="CHEBI:15377"/>
        <dbReference type="ChEBI" id="CHEBI:15378"/>
        <dbReference type="ChEBI" id="CHEBI:30616"/>
        <dbReference type="ChEBI" id="CHEBI:43474"/>
        <dbReference type="ChEBI" id="CHEBI:456216"/>
        <dbReference type="EC" id="5.6.2.3"/>
    </reaction>
</comment>
<evidence type="ECO:0000256" key="1">
    <source>
        <dbReference type="RuleBase" id="RU363044"/>
    </source>
</evidence>
<feature type="domain" description="DNA helicase Pif1-like DEAD-box helicase" evidence="2">
    <location>
        <begin position="157"/>
        <end position="296"/>
    </location>
</feature>
<keyword evidence="1" id="KW-0227">DNA damage</keyword>
<gene>
    <name evidence="3" type="ORF">M422DRAFT_251221</name>
</gene>